<dbReference type="OrthoDB" id="2919719at2"/>
<sequence>MRKHLREGVEQLREFYIQKLRDAGVFIFSDRDPYSLTLSELEHLYKFYDL</sequence>
<dbReference type="Proteomes" id="UP000198642">
    <property type="component" value="Unassembled WGS sequence"/>
</dbReference>
<dbReference type="AlphaFoldDB" id="A0A1I0WLE4"/>
<dbReference type="EMBL" id="FOJW01000003">
    <property type="protein sequence ID" value="SFA89431.1"/>
    <property type="molecule type" value="Genomic_DNA"/>
</dbReference>
<keyword evidence="2" id="KW-1185">Reference proteome</keyword>
<name>A0A1I0WLE4_9BACI</name>
<dbReference type="RefSeq" id="WP_139223971.1">
    <property type="nucleotide sequence ID" value="NZ_FOJW01000003.1"/>
</dbReference>
<evidence type="ECO:0000313" key="1">
    <source>
        <dbReference type="EMBL" id="SFA89431.1"/>
    </source>
</evidence>
<dbReference type="InterPro" id="IPR025072">
    <property type="entry name" value="Fur_reg_FbpA"/>
</dbReference>
<proteinExistence type="predicted"/>
<gene>
    <name evidence="1" type="ORF">SAMN04488072_103118</name>
</gene>
<accession>A0A1I0WLE4</accession>
<evidence type="ECO:0000313" key="2">
    <source>
        <dbReference type="Proteomes" id="UP000198642"/>
    </source>
</evidence>
<dbReference type="STRING" id="237679.SAMN04488072_103118"/>
<organism evidence="1 2">
    <name type="scientific">Lentibacillus halodurans</name>
    <dbReference type="NCBI Taxonomy" id="237679"/>
    <lineage>
        <taxon>Bacteria</taxon>
        <taxon>Bacillati</taxon>
        <taxon>Bacillota</taxon>
        <taxon>Bacilli</taxon>
        <taxon>Bacillales</taxon>
        <taxon>Bacillaceae</taxon>
        <taxon>Lentibacillus</taxon>
    </lineage>
</organism>
<dbReference type="Pfam" id="PF13076">
    <property type="entry name" value="Fur_reg_FbpA"/>
    <property type="match status" value="1"/>
</dbReference>
<reference evidence="1 2" key="1">
    <citation type="submission" date="2016-10" db="EMBL/GenBank/DDBJ databases">
        <authorList>
            <person name="de Groot N.N."/>
        </authorList>
    </citation>
    <scope>NUCLEOTIDE SEQUENCE [LARGE SCALE GENOMIC DNA]</scope>
    <source>
        <strain evidence="1 2">CGMCC 1.3702</strain>
    </source>
</reference>
<protein>
    <submittedName>
        <fullName evidence="1">Fur-regulated basic protein A</fullName>
    </submittedName>
</protein>